<dbReference type="GO" id="GO:0006417">
    <property type="term" value="P:regulation of translation"/>
    <property type="evidence" value="ECO:0007669"/>
    <property type="project" value="TreeGrafter"/>
</dbReference>
<organism evidence="3 4">
    <name type="scientific">Paraperlucidibaca baekdonensis</name>
    <dbReference type="NCBI Taxonomy" id="748120"/>
    <lineage>
        <taxon>Bacteria</taxon>
        <taxon>Pseudomonadati</taxon>
        <taxon>Pseudomonadota</taxon>
        <taxon>Gammaproteobacteria</taxon>
        <taxon>Moraxellales</taxon>
        <taxon>Moraxellaceae</taxon>
        <taxon>Paraperlucidibaca</taxon>
    </lineage>
</organism>
<name>A0A3E0H956_9GAMM</name>
<accession>A0A3E0H956</accession>
<reference evidence="3 4" key="1">
    <citation type="submission" date="2018-08" db="EMBL/GenBank/DDBJ databases">
        <title>Genomic Encyclopedia of Type Strains, Phase IV (KMG-IV): sequencing the most valuable type-strain genomes for metagenomic binning, comparative biology and taxonomic classification.</title>
        <authorList>
            <person name="Goeker M."/>
        </authorList>
    </citation>
    <scope>NUCLEOTIDE SEQUENCE [LARGE SCALE GENOMIC DNA]</scope>
    <source>
        <strain evidence="3 4">DSM 26022</strain>
    </source>
</reference>
<evidence type="ECO:0000313" key="3">
    <source>
        <dbReference type="EMBL" id="REH40174.1"/>
    </source>
</evidence>
<feature type="domain" description="Anti-sigma K factor RskA C-terminal" evidence="2">
    <location>
        <begin position="102"/>
        <end position="234"/>
    </location>
</feature>
<gene>
    <name evidence="3" type="ORF">DFR26_0373</name>
</gene>
<dbReference type="GO" id="GO:0005886">
    <property type="term" value="C:plasma membrane"/>
    <property type="evidence" value="ECO:0007669"/>
    <property type="project" value="InterPro"/>
</dbReference>
<feature type="region of interest" description="Disordered" evidence="1">
    <location>
        <begin position="221"/>
        <end position="243"/>
    </location>
</feature>
<dbReference type="PANTHER" id="PTHR37461">
    <property type="entry name" value="ANTI-SIGMA-K FACTOR RSKA"/>
    <property type="match status" value="1"/>
</dbReference>
<evidence type="ECO:0000256" key="1">
    <source>
        <dbReference type="SAM" id="MobiDB-lite"/>
    </source>
</evidence>
<dbReference type="OrthoDB" id="5298046at2"/>
<dbReference type="PANTHER" id="PTHR37461:SF1">
    <property type="entry name" value="ANTI-SIGMA-K FACTOR RSKA"/>
    <property type="match status" value="1"/>
</dbReference>
<keyword evidence="4" id="KW-1185">Reference proteome</keyword>
<evidence type="ECO:0000313" key="4">
    <source>
        <dbReference type="Proteomes" id="UP000256774"/>
    </source>
</evidence>
<dbReference type="Pfam" id="PF10099">
    <property type="entry name" value="RskA_C"/>
    <property type="match status" value="1"/>
</dbReference>
<dbReference type="AlphaFoldDB" id="A0A3E0H956"/>
<protein>
    <submittedName>
        <fullName evidence="3">Anti-sigma-K factor RskA</fullName>
    </submittedName>
</protein>
<comment type="caution">
    <text evidence="3">The sequence shown here is derived from an EMBL/GenBank/DDBJ whole genome shotgun (WGS) entry which is preliminary data.</text>
</comment>
<dbReference type="InterPro" id="IPR051474">
    <property type="entry name" value="Anti-sigma-K/W_factor"/>
</dbReference>
<evidence type="ECO:0000259" key="2">
    <source>
        <dbReference type="Pfam" id="PF10099"/>
    </source>
</evidence>
<dbReference type="InterPro" id="IPR018764">
    <property type="entry name" value="RskA_C"/>
</dbReference>
<dbReference type="GO" id="GO:0016989">
    <property type="term" value="F:sigma factor antagonist activity"/>
    <property type="evidence" value="ECO:0007669"/>
    <property type="project" value="TreeGrafter"/>
</dbReference>
<proteinExistence type="predicted"/>
<dbReference type="RefSeq" id="WP_116207234.1">
    <property type="nucleotide sequence ID" value="NZ_QUNR01000001.1"/>
</dbReference>
<sequence>MQLSDHAHMLIGGEYALGLLPPTVSKRWERLMAAQPALAELTAQWQQQLAPMANRLPQHAVPAALWQSIEAELFGSPQPAAKPAISAPARSATPTRRRTWLMAAALAAGLSLWLALPNTQPLIIPDAPVSSTQLIATLSSEQQAVQWQVSTVDGQSLELRASAPWSQPAERSLQLWALDASGTPHSLGVLNLQDDRAILTLSLAEREWLRTATLLAISDEPAGGSPTPLPTGPVIFTGKPAQG</sequence>
<dbReference type="Proteomes" id="UP000256774">
    <property type="component" value="Unassembled WGS sequence"/>
</dbReference>
<dbReference type="EMBL" id="QUNR01000001">
    <property type="protein sequence ID" value="REH40174.1"/>
    <property type="molecule type" value="Genomic_DNA"/>
</dbReference>